<dbReference type="RefSeq" id="WP_133391028.1">
    <property type="nucleotide sequence ID" value="NZ_SMUW01000035.1"/>
</dbReference>
<protein>
    <submittedName>
        <fullName evidence="1">Four helix bundle protein</fullName>
    </submittedName>
</protein>
<dbReference type="NCBIfam" id="TIGR02436">
    <property type="entry name" value="four helix bundle protein"/>
    <property type="match status" value="1"/>
</dbReference>
<comment type="caution">
    <text evidence="1">The sequence shown here is derived from an EMBL/GenBank/DDBJ whole genome shotgun (WGS) entry which is preliminary data.</text>
</comment>
<dbReference type="EMBL" id="SMUW01000035">
    <property type="protein sequence ID" value="TDK43312.1"/>
    <property type="molecule type" value="Genomic_DNA"/>
</dbReference>
<name>A0A4R5UVR6_9BACT</name>
<gene>
    <name evidence="1" type="ORF">E1898_11925</name>
</gene>
<dbReference type="Proteomes" id="UP000295438">
    <property type="component" value="Unassembled WGS sequence"/>
</dbReference>
<dbReference type="CDD" id="cd16377">
    <property type="entry name" value="23S_rRNA_IVP_like"/>
    <property type="match status" value="1"/>
</dbReference>
<dbReference type="InterPro" id="IPR012657">
    <property type="entry name" value="23S_rRNA-intervening_sequence"/>
</dbReference>
<evidence type="ECO:0000313" key="2">
    <source>
        <dbReference type="Proteomes" id="UP000295438"/>
    </source>
</evidence>
<dbReference type="PANTHER" id="PTHR38471">
    <property type="entry name" value="FOUR HELIX BUNDLE PROTEIN"/>
    <property type="match status" value="1"/>
</dbReference>
<dbReference type="AlphaFoldDB" id="A0A4R5UVR6"/>
<dbReference type="Pfam" id="PF05635">
    <property type="entry name" value="23S_rRNA_IVP"/>
    <property type="match status" value="1"/>
</dbReference>
<dbReference type="InterPro" id="IPR036583">
    <property type="entry name" value="23S_rRNA_IVS_sf"/>
</dbReference>
<dbReference type="Gene3D" id="1.20.1440.60">
    <property type="entry name" value="23S rRNA-intervening sequence"/>
    <property type="match status" value="1"/>
</dbReference>
<dbReference type="SUPFAM" id="SSF158446">
    <property type="entry name" value="IVS-encoded protein-like"/>
    <property type="match status" value="1"/>
</dbReference>
<proteinExistence type="predicted"/>
<sequence>MKVQRFEDLEIWKEAREIALKIKELSRKSEFSKDYKFVAQITSASGSTMDNIAEGFDRDGNKEFFQFLSIAKGSNSETRSQAYRAFDYKYINEAELNEILTRTEKLKAKINSLMLYLKNSDRKGNKYT</sequence>
<evidence type="ECO:0000313" key="1">
    <source>
        <dbReference type="EMBL" id="TDK43312.1"/>
    </source>
</evidence>
<dbReference type="PANTHER" id="PTHR38471:SF2">
    <property type="entry name" value="FOUR HELIX BUNDLE PROTEIN"/>
    <property type="match status" value="1"/>
</dbReference>
<keyword evidence="2" id="KW-1185">Reference proteome</keyword>
<accession>A0A4R5UVR6</accession>
<organism evidence="1 2">
    <name type="scientific">Algoriphagus formosus</name>
    <dbReference type="NCBI Taxonomy" id="2007308"/>
    <lineage>
        <taxon>Bacteria</taxon>
        <taxon>Pseudomonadati</taxon>
        <taxon>Bacteroidota</taxon>
        <taxon>Cytophagia</taxon>
        <taxon>Cytophagales</taxon>
        <taxon>Cyclobacteriaceae</taxon>
        <taxon>Algoriphagus</taxon>
    </lineage>
</organism>
<reference evidence="1 2" key="1">
    <citation type="submission" date="2019-03" db="EMBL/GenBank/DDBJ databases">
        <title>Algoriphagus aquimaris sp. nov., isolated form marine sediment in Pohang, Korea.</title>
        <authorList>
            <person name="Kim J."/>
            <person name="Yoon S.-H."/>
            <person name="Lee S.-S."/>
        </authorList>
    </citation>
    <scope>NUCLEOTIDE SEQUENCE [LARGE SCALE GENOMIC DNA]</scope>
    <source>
        <strain evidence="1 2">F21</strain>
    </source>
</reference>